<proteinExistence type="predicted"/>
<gene>
    <name evidence="1" type="ORF">GA0070563_10160</name>
</gene>
<organism evidence="1 2">
    <name type="scientific">Micromonospora carbonacea</name>
    <dbReference type="NCBI Taxonomy" id="47853"/>
    <lineage>
        <taxon>Bacteria</taxon>
        <taxon>Bacillati</taxon>
        <taxon>Actinomycetota</taxon>
        <taxon>Actinomycetes</taxon>
        <taxon>Micromonosporales</taxon>
        <taxon>Micromonosporaceae</taxon>
        <taxon>Micromonospora</taxon>
    </lineage>
</organism>
<evidence type="ECO:0000313" key="2">
    <source>
        <dbReference type="Proteomes" id="UP000183585"/>
    </source>
</evidence>
<reference evidence="2" key="1">
    <citation type="submission" date="2016-06" db="EMBL/GenBank/DDBJ databases">
        <authorList>
            <person name="Varghese N."/>
            <person name="Submissions Spin"/>
        </authorList>
    </citation>
    <scope>NUCLEOTIDE SEQUENCE [LARGE SCALE GENOMIC DNA]</scope>
    <source>
        <strain evidence="2">DSM 43168</strain>
    </source>
</reference>
<sequence>MGDWAGAAVALIGAAFVWTQVVVQRGQHRLQEAETHRQQATAWAALSSDWEVAQLVAAGPTAARWFGASPEKSREYLAAIEEFRAARVRFLDLLELDSVTDSDWDEYEEGVAQATSGLSLYHRSVRRIVTHLAQVSGLVMRSRLSTQVAYDAFGIELLRVRHHLPNLMREGYAIRSSCPGPINTELALWREIPAEEVAKRIGWGNFLEVGRVTAERIAVFIDLLTAYAIELGEIGLDLRDHEALPPGSELASGDRLAVAWSAGRRVSLIRAIRVVSALDRAGRKARRSNAYYYPEWLKGTAIRLGASTTWALPSNGFIRAPWDRIVRPVNIIRAAWRSRRVADVRHLDSPYEYRAAQLDE</sequence>
<dbReference type="Proteomes" id="UP000183585">
    <property type="component" value="Unassembled WGS sequence"/>
</dbReference>
<evidence type="ECO:0000313" key="1">
    <source>
        <dbReference type="EMBL" id="SCE64023.1"/>
    </source>
</evidence>
<dbReference type="AlphaFoldDB" id="A0A1C4TX53"/>
<name>A0A1C4TX53_9ACTN</name>
<accession>A0A1C4TX53</accession>
<dbReference type="EMBL" id="FMCT01000001">
    <property type="protein sequence ID" value="SCE64023.1"/>
    <property type="molecule type" value="Genomic_DNA"/>
</dbReference>
<protein>
    <submittedName>
        <fullName evidence="1">Uncharacterized protein</fullName>
    </submittedName>
</protein>
<keyword evidence="2" id="KW-1185">Reference proteome</keyword>